<comment type="caution">
    <text evidence="10">The sequence shown here is derived from an EMBL/GenBank/DDBJ whole genome shotgun (WGS) entry which is preliminary data.</text>
</comment>
<dbReference type="PANTHER" id="PTHR32285">
    <property type="entry name" value="PROTEIN TRICHOME BIREFRINGENCE-LIKE 9-RELATED"/>
    <property type="match status" value="1"/>
</dbReference>
<dbReference type="InterPro" id="IPR026057">
    <property type="entry name" value="TBL_C"/>
</dbReference>
<keyword evidence="4" id="KW-0735">Signal-anchor</keyword>
<evidence type="ECO:0000259" key="9">
    <source>
        <dbReference type="Pfam" id="PF14416"/>
    </source>
</evidence>
<evidence type="ECO:0000256" key="5">
    <source>
        <dbReference type="ARBA" id="ARBA00022989"/>
    </source>
</evidence>
<comment type="subcellular location">
    <subcellularLocation>
        <location evidence="1">Membrane</location>
        <topology evidence="1">Single-pass membrane protein</topology>
    </subcellularLocation>
</comment>
<feature type="chain" id="PRO_5044794661" description="Trichome birefringence-like N-terminal domain-containing protein" evidence="7">
    <location>
        <begin position="41"/>
        <end position="380"/>
    </location>
</feature>
<feature type="domain" description="Trichome birefringence-like N-terminal" evidence="9">
    <location>
        <begin position="57"/>
        <end position="109"/>
    </location>
</feature>
<dbReference type="GO" id="GO:0016020">
    <property type="term" value="C:membrane"/>
    <property type="evidence" value="ECO:0007669"/>
    <property type="project" value="UniProtKB-SubCell"/>
</dbReference>
<keyword evidence="11" id="KW-1185">Reference proteome</keyword>
<dbReference type="PANTHER" id="PTHR32285:SF30">
    <property type="entry name" value="PROTEIN TRICHOME BIREFRINGENCE-LIKE 42"/>
    <property type="match status" value="1"/>
</dbReference>
<dbReference type="Pfam" id="PF14416">
    <property type="entry name" value="PMR5N"/>
    <property type="match status" value="1"/>
</dbReference>
<keyword evidence="3" id="KW-0812">Transmembrane</keyword>
<sequence length="380" mass="43364">MTLSLSLFLLHSQMSLWSGSILHLTLLFSLVNFSPNNAFGEKISKLNQFIPSEQSNGCNLFQGSWVFYDQYPIYDGSNCPFVNPGLNCQKNGRPDKLYLKYRWKPDNCELSSFDGQDFLERFGGKKIMFVGDSLSSNQWQSLSCMLQSSVPNSNYTVVQKGLLLTLSFQDYGVDVTFLKNGFLVDLVVEKEGRVLKLDSISRAEQWKGVDILIFNSYHWWIHTGSIQTWDYFQVGDKMSKEMDRMEAYRIALTTWANWVDSNIDPMKTRVFFQGISATHYHGREWNEPAAKDCSGQTKPVEGSDYPGERYPGEAVVKSVLSNMTKPVYLLDITFLTQLRKDGHPSKYANGGLDCSHWCLAGVPDTWNLLLYSVLLEKENR</sequence>
<evidence type="ECO:0000256" key="3">
    <source>
        <dbReference type="ARBA" id="ARBA00022692"/>
    </source>
</evidence>
<keyword evidence="5" id="KW-1133">Transmembrane helix</keyword>
<evidence type="ECO:0008006" key="12">
    <source>
        <dbReference type="Google" id="ProtNLM"/>
    </source>
</evidence>
<dbReference type="InterPro" id="IPR025846">
    <property type="entry name" value="TBL_N"/>
</dbReference>
<evidence type="ECO:0000256" key="7">
    <source>
        <dbReference type="SAM" id="SignalP"/>
    </source>
</evidence>
<gene>
    <name evidence="10" type="ORF">ILEXP_LOCUS1098</name>
</gene>
<dbReference type="InterPro" id="IPR029962">
    <property type="entry name" value="TBL"/>
</dbReference>
<evidence type="ECO:0000259" key="8">
    <source>
        <dbReference type="Pfam" id="PF13839"/>
    </source>
</evidence>
<evidence type="ECO:0000256" key="2">
    <source>
        <dbReference type="ARBA" id="ARBA00007727"/>
    </source>
</evidence>
<evidence type="ECO:0000256" key="4">
    <source>
        <dbReference type="ARBA" id="ARBA00022968"/>
    </source>
</evidence>
<name>A0ABC8QNB3_9AQUA</name>
<reference evidence="10 11" key="1">
    <citation type="submission" date="2024-02" db="EMBL/GenBank/DDBJ databases">
        <authorList>
            <person name="Vignale AGUSTIN F."/>
            <person name="Sosa J E."/>
            <person name="Modenutti C."/>
        </authorList>
    </citation>
    <scope>NUCLEOTIDE SEQUENCE [LARGE SCALE GENOMIC DNA]</scope>
</reference>
<dbReference type="AlphaFoldDB" id="A0ABC8QNB3"/>
<evidence type="ECO:0000313" key="11">
    <source>
        <dbReference type="Proteomes" id="UP001642360"/>
    </source>
</evidence>
<dbReference type="Proteomes" id="UP001642360">
    <property type="component" value="Unassembled WGS sequence"/>
</dbReference>
<organism evidence="10 11">
    <name type="scientific">Ilex paraguariensis</name>
    <name type="common">yerba mate</name>
    <dbReference type="NCBI Taxonomy" id="185542"/>
    <lineage>
        <taxon>Eukaryota</taxon>
        <taxon>Viridiplantae</taxon>
        <taxon>Streptophyta</taxon>
        <taxon>Embryophyta</taxon>
        <taxon>Tracheophyta</taxon>
        <taxon>Spermatophyta</taxon>
        <taxon>Magnoliopsida</taxon>
        <taxon>eudicotyledons</taxon>
        <taxon>Gunneridae</taxon>
        <taxon>Pentapetalae</taxon>
        <taxon>asterids</taxon>
        <taxon>campanulids</taxon>
        <taxon>Aquifoliales</taxon>
        <taxon>Aquifoliaceae</taxon>
        <taxon>Ilex</taxon>
    </lineage>
</organism>
<evidence type="ECO:0000313" key="10">
    <source>
        <dbReference type="EMBL" id="CAK9134166.1"/>
    </source>
</evidence>
<keyword evidence="7" id="KW-0732">Signal</keyword>
<accession>A0ABC8QNB3</accession>
<evidence type="ECO:0000256" key="1">
    <source>
        <dbReference type="ARBA" id="ARBA00004167"/>
    </source>
</evidence>
<feature type="domain" description="Trichome birefringence-like C-terminal" evidence="8">
    <location>
        <begin position="110"/>
        <end position="372"/>
    </location>
</feature>
<feature type="signal peptide" evidence="7">
    <location>
        <begin position="1"/>
        <end position="40"/>
    </location>
</feature>
<protein>
    <recommendedName>
        <fullName evidence="12">Trichome birefringence-like N-terminal domain-containing protein</fullName>
    </recommendedName>
</protein>
<proteinExistence type="inferred from homology"/>
<keyword evidence="6" id="KW-0472">Membrane</keyword>
<evidence type="ECO:0000256" key="6">
    <source>
        <dbReference type="ARBA" id="ARBA00023136"/>
    </source>
</evidence>
<dbReference type="Pfam" id="PF13839">
    <property type="entry name" value="PC-Esterase"/>
    <property type="match status" value="1"/>
</dbReference>
<dbReference type="EMBL" id="CAUOFW020000336">
    <property type="protein sequence ID" value="CAK9134166.1"/>
    <property type="molecule type" value="Genomic_DNA"/>
</dbReference>
<comment type="similarity">
    <text evidence="2">Belongs to the PC-esterase family. TBL subfamily.</text>
</comment>